<sequence>MSERWRYPDGAPCWPELTTHDVPRAARFYADVFGWTCRDLGPQVWHYTMCLVNDMPVAAITPPAVGLQNVDPAWNTYLATSDVEASAVRVEANDGKLVILPTTLPGEGRFAQAADPEGTLFGLWQPGTHIGSRLYGDVGAMCWNEVNARNARVTDDFYRSIFGYSQYQVGDGVDYDYVIWKVREVPVCGRLRVPYEYEWVPRHWMLYLRVNDCAEAVARVVRAGGSVHIPEYESRSGPVAVVSDPFGADFALCQHPFGAHPVGTMPFSSC</sequence>
<dbReference type="InterPro" id="IPR037523">
    <property type="entry name" value="VOC_core"/>
</dbReference>
<dbReference type="CDD" id="cd07247">
    <property type="entry name" value="SgaA_N_like"/>
    <property type="match status" value="2"/>
</dbReference>
<evidence type="ECO:0000313" key="3">
    <source>
        <dbReference type="Proteomes" id="UP001596496"/>
    </source>
</evidence>
<dbReference type="InterPro" id="IPR041581">
    <property type="entry name" value="Glyoxalase_6"/>
</dbReference>
<dbReference type="PANTHER" id="PTHR33993">
    <property type="entry name" value="GLYOXALASE-RELATED"/>
    <property type="match status" value="1"/>
</dbReference>
<comment type="caution">
    <text evidence="2">The sequence shown here is derived from an EMBL/GenBank/DDBJ whole genome shotgun (WGS) entry which is preliminary data.</text>
</comment>
<dbReference type="RefSeq" id="WP_380823916.1">
    <property type="nucleotide sequence ID" value="NZ_JBHTCG010000001.1"/>
</dbReference>
<dbReference type="Gene3D" id="3.10.180.10">
    <property type="entry name" value="2,3-Dihydroxybiphenyl 1,2-Dioxygenase, domain 1"/>
    <property type="match status" value="2"/>
</dbReference>
<dbReference type="Pfam" id="PF00903">
    <property type="entry name" value="Glyoxalase"/>
    <property type="match status" value="1"/>
</dbReference>
<gene>
    <name evidence="2" type="ORF">ACFQSB_01865</name>
</gene>
<accession>A0ABW2NZF1</accession>
<evidence type="ECO:0000259" key="1">
    <source>
        <dbReference type="PROSITE" id="PS51819"/>
    </source>
</evidence>
<dbReference type="EMBL" id="JBHTCG010000001">
    <property type="protein sequence ID" value="MFC7380933.1"/>
    <property type="molecule type" value="Genomic_DNA"/>
</dbReference>
<feature type="domain" description="VOC" evidence="1">
    <location>
        <begin position="140"/>
        <end position="255"/>
    </location>
</feature>
<dbReference type="PROSITE" id="PS51819">
    <property type="entry name" value="VOC"/>
    <property type="match status" value="2"/>
</dbReference>
<organism evidence="2 3">
    <name type="scientific">Sphaerisporangium rhizosphaerae</name>
    <dbReference type="NCBI Taxonomy" id="2269375"/>
    <lineage>
        <taxon>Bacteria</taxon>
        <taxon>Bacillati</taxon>
        <taxon>Actinomycetota</taxon>
        <taxon>Actinomycetes</taxon>
        <taxon>Streptosporangiales</taxon>
        <taxon>Streptosporangiaceae</taxon>
        <taxon>Sphaerisporangium</taxon>
    </lineage>
</organism>
<evidence type="ECO:0000313" key="2">
    <source>
        <dbReference type="EMBL" id="MFC7380933.1"/>
    </source>
</evidence>
<dbReference type="Proteomes" id="UP001596496">
    <property type="component" value="Unassembled WGS sequence"/>
</dbReference>
<reference evidence="3" key="1">
    <citation type="journal article" date="2019" name="Int. J. Syst. Evol. Microbiol.">
        <title>The Global Catalogue of Microorganisms (GCM) 10K type strain sequencing project: providing services to taxonomists for standard genome sequencing and annotation.</title>
        <authorList>
            <consortium name="The Broad Institute Genomics Platform"/>
            <consortium name="The Broad Institute Genome Sequencing Center for Infectious Disease"/>
            <person name="Wu L."/>
            <person name="Ma J."/>
        </authorList>
    </citation>
    <scope>NUCLEOTIDE SEQUENCE [LARGE SCALE GENOMIC DNA]</scope>
    <source>
        <strain evidence="3">CECT 7649</strain>
    </source>
</reference>
<dbReference type="InterPro" id="IPR004360">
    <property type="entry name" value="Glyas_Fos-R_dOase_dom"/>
</dbReference>
<keyword evidence="3" id="KW-1185">Reference proteome</keyword>
<feature type="domain" description="VOC" evidence="1">
    <location>
        <begin position="11"/>
        <end position="126"/>
    </location>
</feature>
<dbReference type="Pfam" id="PF18029">
    <property type="entry name" value="Glyoxalase_6"/>
    <property type="match status" value="1"/>
</dbReference>
<proteinExistence type="predicted"/>
<dbReference type="InterPro" id="IPR052164">
    <property type="entry name" value="Anthracycline_SecMetBiosynth"/>
</dbReference>
<name>A0ABW2NZF1_9ACTN</name>
<dbReference type="SUPFAM" id="SSF54593">
    <property type="entry name" value="Glyoxalase/Bleomycin resistance protein/Dihydroxybiphenyl dioxygenase"/>
    <property type="match status" value="2"/>
</dbReference>
<protein>
    <submittedName>
        <fullName evidence="2">VOC family protein</fullName>
    </submittedName>
</protein>
<dbReference type="PANTHER" id="PTHR33993:SF10">
    <property type="entry name" value="CONSERVED PROTEIN"/>
    <property type="match status" value="1"/>
</dbReference>
<dbReference type="InterPro" id="IPR029068">
    <property type="entry name" value="Glyas_Bleomycin-R_OHBP_Dase"/>
</dbReference>